<dbReference type="EMBL" id="JAUHTR010000022">
    <property type="protein sequence ID" value="MDN4527415.1"/>
    <property type="molecule type" value="Genomic_DNA"/>
</dbReference>
<evidence type="ECO:0000256" key="2">
    <source>
        <dbReference type="ARBA" id="ARBA00022448"/>
    </source>
</evidence>
<dbReference type="Proteomes" id="UP001172721">
    <property type="component" value="Unassembled WGS sequence"/>
</dbReference>
<dbReference type="PIRSF" id="PIRSF039137">
    <property type="entry name" value="ABC_branched_ATPase"/>
    <property type="match status" value="1"/>
</dbReference>
<keyword evidence="2" id="KW-0813">Transport</keyword>
<dbReference type="InterPro" id="IPR003439">
    <property type="entry name" value="ABC_transporter-like_ATP-bd"/>
</dbReference>
<evidence type="ECO:0000313" key="7">
    <source>
        <dbReference type="EMBL" id="MDN4527415.1"/>
    </source>
</evidence>
<dbReference type="SMART" id="SM00382">
    <property type="entry name" value="AAA"/>
    <property type="match status" value="1"/>
</dbReference>
<dbReference type="PROSITE" id="PS50893">
    <property type="entry name" value="ABC_TRANSPORTER_2"/>
    <property type="match status" value="1"/>
</dbReference>
<keyword evidence="5" id="KW-0029">Amino-acid transport</keyword>
<dbReference type="InterPro" id="IPR017871">
    <property type="entry name" value="ABC_transporter-like_CS"/>
</dbReference>
<protein>
    <submittedName>
        <fullName evidence="7">ABC transporter ATP-binding protein</fullName>
    </submittedName>
</protein>
<dbReference type="GO" id="GO:0005524">
    <property type="term" value="F:ATP binding"/>
    <property type="evidence" value="ECO:0007669"/>
    <property type="project" value="UniProtKB-KW"/>
</dbReference>
<evidence type="ECO:0000256" key="1">
    <source>
        <dbReference type="ARBA" id="ARBA00005417"/>
    </source>
</evidence>
<evidence type="ECO:0000256" key="4">
    <source>
        <dbReference type="ARBA" id="ARBA00022840"/>
    </source>
</evidence>
<feature type="domain" description="ABC transporter" evidence="6">
    <location>
        <begin position="2"/>
        <end position="234"/>
    </location>
</feature>
<evidence type="ECO:0000256" key="5">
    <source>
        <dbReference type="ARBA" id="ARBA00022970"/>
    </source>
</evidence>
<keyword evidence="8" id="KW-1185">Reference proteome</keyword>
<evidence type="ECO:0000259" key="6">
    <source>
        <dbReference type="PROSITE" id="PS50893"/>
    </source>
</evidence>
<dbReference type="Gene3D" id="3.40.50.300">
    <property type="entry name" value="P-loop containing nucleotide triphosphate hydrolases"/>
    <property type="match status" value="1"/>
</dbReference>
<accession>A0ABT8I301</accession>
<proteinExistence type="inferred from homology"/>
<keyword evidence="4 7" id="KW-0067">ATP-binding</keyword>
<dbReference type="InterPro" id="IPR052156">
    <property type="entry name" value="BCAA_Transport_ATP-bd_LivF"/>
</dbReference>
<dbReference type="PROSITE" id="PS00211">
    <property type="entry name" value="ABC_TRANSPORTER_1"/>
    <property type="match status" value="1"/>
</dbReference>
<dbReference type="RefSeq" id="WP_301168405.1">
    <property type="nucleotide sequence ID" value="NZ_JAUHTR010000022.1"/>
</dbReference>
<dbReference type="InterPro" id="IPR027417">
    <property type="entry name" value="P-loop_NTPase"/>
</dbReference>
<dbReference type="PANTHER" id="PTHR43820">
    <property type="entry name" value="HIGH-AFFINITY BRANCHED-CHAIN AMINO ACID TRANSPORT ATP-BINDING PROTEIN LIVF"/>
    <property type="match status" value="1"/>
</dbReference>
<evidence type="ECO:0000256" key="3">
    <source>
        <dbReference type="ARBA" id="ARBA00022741"/>
    </source>
</evidence>
<organism evidence="7 8">
    <name type="scientific">Fictibacillus fluitans</name>
    <dbReference type="NCBI Taxonomy" id="3058422"/>
    <lineage>
        <taxon>Bacteria</taxon>
        <taxon>Bacillati</taxon>
        <taxon>Bacillota</taxon>
        <taxon>Bacilli</taxon>
        <taxon>Bacillales</taxon>
        <taxon>Fictibacillaceae</taxon>
        <taxon>Fictibacillus</taxon>
    </lineage>
</organism>
<dbReference type="InterPro" id="IPR030660">
    <property type="entry name" value="ABC_branched_ATPase_LivF/BraG"/>
</dbReference>
<comment type="similarity">
    <text evidence="1">Belongs to the ABC transporter superfamily.</text>
</comment>
<comment type="caution">
    <text evidence="7">The sequence shown here is derived from an EMBL/GenBank/DDBJ whole genome shotgun (WGS) entry which is preliminary data.</text>
</comment>
<dbReference type="CDD" id="cd03224">
    <property type="entry name" value="ABC_TM1139_LivF_branched"/>
    <property type="match status" value="1"/>
</dbReference>
<name>A0ABT8I301_9BACL</name>
<evidence type="ECO:0000313" key="8">
    <source>
        <dbReference type="Proteomes" id="UP001172721"/>
    </source>
</evidence>
<keyword evidence="3" id="KW-0547">Nucleotide-binding</keyword>
<reference evidence="7" key="1">
    <citation type="submission" date="2023-07" db="EMBL/GenBank/DDBJ databases">
        <title>Fictibacillus sp. isolated from freshwater pond.</title>
        <authorList>
            <person name="Kirdat K."/>
            <person name="Bhat A."/>
            <person name="Mourya A."/>
            <person name="Yadav A."/>
        </authorList>
    </citation>
    <scope>NUCLEOTIDE SEQUENCE</scope>
    <source>
        <strain evidence="7">NE201</strain>
    </source>
</reference>
<dbReference type="InterPro" id="IPR003593">
    <property type="entry name" value="AAA+_ATPase"/>
</dbReference>
<sequence>MLKVEDINVYYGNIQALDDISLEIHEGEIVTLIGANGAGKSTLLKTVSGLLKPKQGKILYEGKPINGKAAQTIVKQGISHVPEGRRVFANMTVEENLQLGAFLRKDKEGIKQDLERVYELFPRLLERLKQQAGTLSGGEQQMLAMGRALMARPRLLLLDEPSMGLAPLLVKTIFRIIEEINKAGTTILLVEQNANLALSIANRAYVVETGRIVLSGDAAELTSSEQVKMAYLGGH</sequence>
<gene>
    <name evidence="7" type="ORF">QYB97_23330</name>
</gene>
<dbReference type="Pfam" id="PF00005">
    <property type="entry name" value="ABC_tran"/>
    <property type="match status" value="1"/>
</dbReference>
<dbReference type="PANTHER" id="PTHR43820:SF3">
    <property type="entry name" value="BRANCHED-CHAIN AMINO ACID TRANSPORT SYSTEM,ATP-BINDING PROTEIN"/>
    <property type="match status" value="1"/>
</dbReference>
<dbReference type="SUPFAM" id="SSF52540">
    <property type="entry name" value="P-loop containing nucleoside triphosphate hydrolases"/>
    <property type="match status" value="1"/>
</dbReference>